<name>A0A1Y6C4T5_9BACT</name>
<protein>
    <submittedName>
        <fullName evidence="4">Putative ABC transport system ATP-binding protein</fullName>
    </submittedName>
</protein>
<evidence type="ECO:0000313" key="4">
    <source>
        <dbReference type="EMBL" id="SMF34474.1"/>
    </source>
</evidence>
<dbReference type="CDD" id="cd03255">
    <property type="entry name" value="ABC_MJ0796_LolCDE_FtsE"/>
    <property type="match status" value="1"/>
</dbReference>
<gene>
    <name evidence="4" type="ORF">SAMN06296036_110140</name>
</gene>
<comment type="similarity">
    <text evidence="1">Belongs to the ABC transporter superfamily.</text>
</comment>
<evidence type="ECO:0000259" key="3">
    <source>
        <dbReference type="PROSITE" id="PS50893"/>
    </source>
</evidence>
<sequence length="174" mass="19617">MLSLIAGLDTPSSGDVKINEQNINELDEKSLTRFRGANIGIVFQQFHLMSHLTALDNVRLPLDILGQDNAVEKARDALKLVKLDHREDHLPQQMSGGENQRVAIARSFVVNPKLLLADEPSGSLDQETGKVIMDLLFHAVNERQMTMVLVTHNQDLAKRCDHIWELKQGQLHKR</sequence>
<keyword evidence="2" id="KW-0813">Transport</keyword>
<keyword evidence="4" id="KW-0067">ATP-binding</keyword>
<organism evidence="4 5">
    <name type="scientific">Pseudobacteriovorax antillogorgiicola</name>
    <dbReference type="NCBI Taxonomy" id="1513793"/>
    <lineage>
        <taxon>Bacteria</taxon>
        <taxon>Pseudomonadati</taxon>
        <taxon>Bdellovibrionota</taxon>
        <taxon>Oligoflexia</taxon>
        <taxon>Oligoflexales</taxon>
        <taxon>Pseudobacteriovoracaceae</taxon>
        <taxon>Pseudobacteriovorax</taxon>
    </lineage>
</organism>
<dbReference type="Proteomes" id="UP000192907">
    <property type="component" value="Unassembled WGS sequence"/>
</dbReference>
<dbReference type="Gene3D" id="3.40.50.300">
    <property type="entry name" value="P-loop containing nucleotide triphosphate hydrolases"/>
    <property type="match status" value="1"/>
</dbReference>
<dbReference type="InterPro" id="IPR017911">
    <property type="entry name" value="MacB-like_ATP-bd"/>
</dbReference>
<dbReference type="AlphaFoldDB" id="A0A1Y6C4T5"/>
<dbReference type="PROSITE" id="PS50893">
    <property type="entry name" value="ABC_TRANSPORTER_2"/>
    <property type="match status" value="1"/>
</dbReference>
<dbReference type="Pfam" id="PF00005">
    <property type="entry name" value="ABC_tran"/>
    <property type="match status" value="1"/>
</dbReference>
<dbReference type="STRING" id="1513793.SAMN06296036_110140"/>
<evidence type="ECO:0000256" key="1">
    <source>
        <dbReference type="ARBA" id="ARBA00005417"/>
    </source>
</evidence>
<dbReference type="InterPro" id="IPR027417">
    <property type="entry name" value="P-loop_NTPase"/>
</dbReference>
<reference evidence="5" key="1">
    <citation type="submission" date="2017-04" db="EMBL/GenBank/DDBJ databases">
        <authorList>
            <person name="Varghese N."/>
            <person name="Submissions S."/>
        </authorList>
    </citation>
    <scope>NUCLEOTIDE SEQUENCE [LARGE SCALE GENOMIC DNA]</scope>
    <source>
        <strain evidence="5">RKEM611</strain>
    </source>
</reference>
<dbReference type="PANTHER" id="PTHR42798:SF2">
    <property type="entry name" value="ABC TRANSPORTER ATP-BINDING PROTEIN MG467-RELATED"/>
    <property type="match status" value="1"/>
</dbReference>
<keyword evidence="4" id="KW-0547">Nucleotide-binding</keyword>
<evidence type="ECO:0000313" key="5">
    <source>
        <dbReference type="Proteomes" id="UP000192907"/>
    </source>
</evidence>
<dbReference type="EMBL" id="FWZT01000010">
    <property type="protein sequence ID" value="SMF34474.1"/>
    <property type="molecule type" value="Genomic_DNA"/>
</dbReference>
<dbReference type="SUPFAM" id="SSF52540">
    <property type="entry name" value="P-loop containing nucleoside triphosphate hydrolases"/>
    <property type="match status" value="1"/>
</dbReference>
<accession>A0A1Y6C4T5</accession>
<keyword evidence="5" id="KW-1185">Reference proteome</keyword>
<evidence type="ECO:0000256" key="2">
    <source>
        <dbReference type="ARBA" id="ARBA00022448"/>
    </source>
</evidence>
<dbReference type="PANTHER" id="PTHR42798">
    <property type="entry name" value="LIPOPROTEIN-RELEASING SYSTEM ATP-BINDING PROTEIN LOLD"/>
    <property type="match status" value="1"/>
</dbReference>
<dbReference type="GO" id="GO:0005524">
    <property type="term" value="F:ATP binding"/>
    <property type="evidence" value="ECO:0007669"/>
    <property type="project" value="UniProtKB-KW"/>
</dbReference>
<proteinExistence type="inferred from homology"/>
<dbReference type="InterPro" id="IPR003439">
    <property type="entry name" value="ABC_transporter-like_ATP-bd"/>
</dbReference>
<dbReference type="GO" id="GO:0016887">
    <property type="term" value="F:ATP hydrolysis activity"/>
    <property type="evidence" value="ECO:0007669"/>
    <property type="project" value="InterPro"/>
</dbReference>
<feature type="domain" description="ABC transporter" evidence="3">
    <location>
        <begin position="1"/>
        <end position="174"/>
    </location>
</feature>